<accession>A0ABP9YI12</accession>
<dbReference type="PANTHER" id="PTHR14187">
    <property type="entry name" value="ALPHA KINASE/ELONGATION FACTOR 2 KINASE"/>
    <property type="match status" value="1"/>
</dbReference>
<dbReference type="InterPro" id="IPR043129">
    <property type="entry name" value="ATPase_NBD"/>
</dbReference>
<organism evidence="1 2">
    <name type="scientific">Helicostylum pulchrum</name>
    <dbReference type="NCBI Taxonomy" id="562976"/>
    <lineage>
        <taxon>Eukaryota</taxon>
        <taxon>Fungi</taxon>
        <taxon>Fungi incertae sedis</taxon>
        <taxon>Mucoromycota</taxon>
        <taxon>Mucoromycotina</taxon>
        <taxon>Mucoromycetes</taxon>
        <taxon>Mucorales</taxon>
        <taxon>Mucorineae</taxon>
        <taxon>Mucoraceae</taxon>
        <taxon>Helicostylum</taxon>
    </lineage>
</organism>
<protein>
    <submittedName>
        <fullName evidence="1">Uncharacterized protein</fullName>
    </submittedName>
</protein>
<reference evidence="1 2" key="1">
    <citation type="submission" date="2024-04" db="EMBL/GenBank/DDBJ databases">
        <title>genome sequences of Mucor flavus KT1a and Helicostylum pulchrum KT1b strains isolation_sourced from the surface of a dry-aged beef.</title>
        <authorList>
            <person name="Toyotome T."/>
            <person name="Hosono M."/>
            <person name="Torimaru M."/>
            <person name="Fukuda K."/>
            <person name="Mikami N."/>
        </authorList>
    </citation>
    <scope>NUCLEOTIDE SEQUENCE [LARGE SCALE GENOMIC DNA]</scope>
    <source>
        <strain evidence="1 2">KT1b</strain>
    </source>
</reference>
<dbReference type="SUPFAM" id="SSF53067">
    <property type="entry name" value="Actin-like ATPase domain"/>
    <property type="match status" value="1"/>
</dbReference>
<comment type="caution">
    <text evidence="1">The sequence shown here is derived from an EMBL/GenBank/DDBJ whole genome shotgun (WGS) entry which is preliminary data.</text>
</comment>
<keyword evidence="2" id="KW-1185">Reference proteome</keyword>
<name>A0ABP9YI12_9FUNG</name>
<gene>
    <name evidence="1" type="ORF">HPULCUR_011864</name>
</gene>
<sequence>MIEDSTPPRTLREVTRGNGAMCGSAFIDQNMTKLIQSKLQSKDMPSCMFEMMMDTFIERMKPNYRGDENEVYTIEVPAGALPYIPPNLLNDDNHMIFTFIELRDKVFNPVLKNVIKLVKEQLMQVDQSIEAIFLVGGFGCSEYLYDILKFEFGQVVKEIAMPPRGELAVAQGAVYHILRPNLVTSKLLRRTYGVRTRLPFEEGLDPESSAIITKDGVKRCSTRFDIIAKKGQRISIDQKIKRSYWIEYPKHTEADLYASDSDSIPRQITDRDSVIKLAEFPIKMPLLPNVKAGTRMDVTIEFIFGFTEIKMIVYLAGTISEHVIESIDIVA</sequence>
<dbReference type="Proteomes" id="UP001476247">
    <property type="component" value="Unassembled WGS sequence"/>
</dbReference>
<dbReference type="EMBL" id="BAABUJ010000062">
    <property type="protein sequence ID" value="GAA5806332.1"/>
    <property type="molecule type" value="Genomic_DNA"/>
</dbReference>
<evidence type="ECO:0000313" key="2">
    <source>
        <dbReference type="Proteomes" id="UP001476247"/>
    </source>
</evidence>
<evidence type="ECO:0000313" key="1">
    <source>
        <dbReference type="EMBL" id="GAA5806332.1"/>
    </source>
</evidence>
<dbReference type="CDD" id="cd10170">
    <property type="entry name" value="ASKHA_NBD_HSP70"/>
    <property type="match status" value="1"/>
</dbReference>
<dbReference type="PANTHER" id="PTHR14187:SF5">
    <property type="entry name" value="HEAT SHOCK 70 KDA PROTEIN 12A"/>
    <property type="match status" value="1"/>
</dbReference>
<proteinExistence type="predicted"/>